<accession>A0A517ZRV3</accession>
<protein>
    <submittedName>
        <fullName evidence="2">Uncharacterized protein</fullName>
    </submittedName>
</protein>
<keyword evidence="3" id="KW-1185">Reference proteome</keyword>
<organism evidence="2 3">
    <name type="scientific">Symmachiella dynata</name>
    <dbReference type="NCBI Taxonomy" id="2527995"/>
    <lineage>
        <taxon>Bacteria</taxon>
        <taxon>Pseudomonadati</taxon>
        <taxon>Planctomycetota</taxon>
        <taxon>Planctomycetia</taxon>
        <taxon>Planctomycetales</taxon>
        <taxon>Planctomycetaceae</taxon>
        <taxon>Symmachiella</taxon>
    </lineage>
</organism>
<name>A0A517ZRV3_9PLAN</name>
<evidence type="ECO:0000256" key="1">
    <source>
        <dbReference type="SAM" id="MobiDB-lite"/>
    </source>
</evidence>
<evidence type="ECO:0000313" key="2">
    <source>
        <dbReference type="EMBL" id="QDU45208.1"/>
    </source>
</evidence>
<sequence>MAEKDNSDKKKKPRSRGKLKKTTRDPQPDGPTIGGLLLSLFPMGTNGTHDVASQPRERYAPISAVPQWAPDLFAAMATLLEQSGAYTHPDFFDVTESVFSFEDQCDWKTVGAQLREGSPQLAFKKLDKDWESLASYFDEGLLETKLTRGSDPPKWVQLAIKLLHIADIACAGVESRAFPIVDNPIHQLIYASQQHSYYKDHIGRPERISGIKDLEPDFEETEDTLSTREFENELLPYVPSSICRHVPPYLVCVQPKALTPTVGQTIRSFSHSLALLPPKGVVNTFWFNTFTGYSPESKGGLNLLLVPYPYEISATSFQPCRPQSTRPDEKLKYTTDLTWLYDLADTEDGQVHHLTSGLRDLLRIANAELGHIDGIIFPELALSHAVAERVSHRLMVSGCEDDGQREKEIEPISLFVSGVKSRRFVKDDEKGRNINAVYTRVNLHWHNGEQPSDTNPNMKYVSFRRLQVKHHRWRLDKSQIMRYNIASQLQINDNTNEDLGRWLRGEVWWEDTDVSERECLFWILKNRYAISTLICEDLARIDPVQQVLRAIGPNLVISLLLDGAQASHRWGSRYATSLCDDPGSSVLILTSLGMVRREQIYNAPENRTIGIWKDCFGNSEPLTLPQNAAALAISLSEAMVREESASGREQLKHLETSRKLILSGIRAIKGFSGSKKLFQKL</sequence>
<gene>
    <name evidence="2" type="ORF">Mal52_36990</name>
</gene>
<feature type="region of interest" description="Disordered" evidence="1">
    <location>
        <begin position="1"/>
        <end position="33"/>
    </location>
</feature>
<feature type="compositionally biased region" description="Basic residues" evidence="1">
    <location>
        <begin position="9"/>
        <end position="21"/>
    </location>
</feature>
<proteinExistence type="predicted"/>
<dbReference type="EMBL" id="CP036276">
    <property type="protein sequence ID" value="QDU45208.1"/>
    <property type="molecule type" value="Genomic_DNA"/>
</dbReference>
<dbReference type="AlphaFoldDB" id="A0A517ZRV3"/>
<dbReference type="RefSeq" id="WP_145377612.1">
    <property type="nucleotide sequence ID" value="NZ_CP036276.1"/>
</dbReference>
<reference evidence="2 3" key="1">
    <citation type="submission" date="2019-02" db="EMBL/GenBank/DDBJ databases">
        <title>Deep-cultivation of Planctomycetes and their phenomic and genomic characterization uncovers novel biology.</title>
        <authorList>
            <person name="Wiegand S."/>
            <person name="Jogler M."/>
            <person name="Boedeker C."/>
            <person name="Pinto D."/>
            <person name="Vollmers J."/>
            <person name="Rivas-Marin E."/>
            <person name="Kohn T."/>
            <person name="Peeters S.H."/>
            <person name="Heuer A."/>
            <person name="Rast P."/>
            <person name="Oberbeckmann S."/>
            <person name="Bunk B."/>
            <person name="Jeske O."/>
            <person name="Meyerdierks A."/>
            <person name="Storesund J.E."/>
            <person name="Kallscheuer N."/>
            <person name="Luecker S."/>
            <person name="Lage O.M."/>
            <person name="Pohl T."/>
            <person name="Merkel B.J."/>
            <person name="Hornburger P."/>
            <person name="Mueller R.-W."/>
            <person name="Bruemmer F."/>
            <person name="Labrenz M."/>
            <person name="Spormann A.M."/>
            <person name="Op den Camp H."/>
            <person name="Overmann J."/>
            <person name="Amann R."/>
            <person name="Jetten M.S.M."/>
            <person name="Mascher T."/>
            <person name="Medema M.H."/>
            <person name="Devos D.P."/>
            <person name="Kaster A.-K."/>
            <person name="Ovreas L."/>
            <person name="Rohde M."/>
            <person name="Galperin M.Y."/>
            <person name="Jogler C."/>
        </authorList>
    </citation>
    <scope>NUCLEOTIDE SEQUENCE [LARGE SCALE GENOMIC DNA]</scope>
    <source>
        <strain evidence="2 3">Mal52</strain>
    </source>
</reference>
<dbReference type="KEGG" id="sdyn:Mal52_36990"/>
<evidence type="ECO:0000313" key="3">
    <source>
        <dbReference type="Proteomes" id="UP000319383"/>
    </source>
</evidence>
<dbReference type="Proteomes" id="UP000319383">
    <property type="component" value="Chromosome"/>
</dbReference>